<keyword evidence="2 7" id="KW-0813">Transport</keyword>
<evidence type="ECO:0000256" key="7">
    <source>
        <dbReference type="RuleBase" id="RU363032"/>
    </source>
</evidence>
<keyword evidence="10" id="KW-1185">Reference proteome</keyword>
<sequence length="305" mass="33825">MASRPRRLPNIQSMIGCIPMIAVSVGVFVICIAYSITLSFTNSRLFPKFDFVGLMQYERLWDTPRWIVSVQNIWLYGVLVIGFNMIFGYLLAAFMDQRIKQEDLLRTIFLYPFALSLIVTGLVWQWMLDPNLGIEAAMQNWGFAGFEFAPISDPATAIYGVIIAGVWQGTGVTMAILLAGLRGVDAEIWKAARVDGIPNWRTYIFIVLPMIKGALATAFVLQAVSVVRVYDLIVAMTQGGPGIATQMPAVFVIEHITNRQNAGIGMAAATMMLLPIMALVGLRGYFQWRSSRAARRAQAAMEART</sequence>
<keyword evidence="5 7" id="KW-1133">Transmembrane helix</keyword>
<dbReference type="AlphaFoldDB" id="A0A5B8KV87"/>
<proteinExistence type="inferred from homology"/>
<comment type="subcellular location">
    <subcellularLocation>
        <location evidence="1 7">Cell membrane</location>
        <topology evidence="1 7">Multi-pass membrane protein</topology>
    </subcellularLocation>
</comment>
<dbReference type="InterPro" id="IPR035906">
    <property type="entry name" value="MetI-like_sf"/>
</dbReference>
<evidence type="ECO:0000256" key="4">
    <source>
        <dbReference type="ARBA" id="ARBA00022692"/>
    </source>
</evidence>
<dbReference type="Gene3D" id="1.10.3720.10">
    <property type="entry name" value="MetI-like"/>
    <property type="match status" value="1"/>
</dbReference>
<evidence type="ECO:0000256" key="3">
    <source>
        <dbReference type="ARBA" id="ARBA00022475"/>
    </source>
</evidence>
<evidence type="ECO:0000313" key="9">
    <source>
        <dbReference type="EMBL" id="QDY99478.1"/>
    </source>
</evidence>
<accession>A0A5B8KV87</accession>
<feature type="transmembrane region" description="Helical" evidence="7">
    <location>
        <begin position="73"/>
        <end position="92"/>
    </location>
</feature>
<evidence type="ECO:0000256" key="1">
    <source>
        <dbReference type="ARBA" id="ARBA00004651"/>
    </source>
</evidence>
<feature type="domain" description="ABC transmembrane type-1" evidence="8">
    <location>
        <begin position="70"/>
        <end position="283"/>
    </location>
</feature>
<dbReference type="InterPro" id="IPR051393">
    <property type="entry name" value="ABC_transporter_permease"/>
</dbReference>
<dbReference type="GO" id="GO:0005886">
    <property type="term" value="C:plasma membrane"/>
    <property type="evidence" value="ECO:0007669"/>
    <property type="project" value="UniProtKB-SubCell"/>
</dbReference>
<keyword evidence="4 7" id="KW-0812">Transmembrane</keyword>
<evidence type="ECO:0000256" key="5">
    <source>
        <dbReference type="ARBA" id="ARBA00022989"/>
    </source>
</evidence>
<evidence type="ECO:0000256" key="6">
    <source>
        <dbReference type="ARBA" id="ARBA00023136"/>
    </source>
</evidence>
<organism evidence="9 10">
    <name type="scientific">Nitratireductor mangrovi</name>
    <dbReference type="NCBI Taxonomy" id="2599600"/>
    <lineage>
        <taxon>Bacteria</taxon>
        <taxon>Pseudomonadati</taxon>
        <taxon>Pseudomonadota</taxon>
        <taxon>Alphaproteobacteria</taxon>
        <taxon>Hyphomicrobiales</taxon>
        <taxon>Phyllobacteriaceae</taxon>
        <taxon>Nitratireductor</taxon>
    </lineage>
</organism>
<feature type="transmembrane region" description="Helical" evidence="7">
    <location>
        <begin position="202"/>
        <end position="224"/>
    </location>
</feature>
<dbReference type="RefSeq" id="WP_146298134.1">
    <property type="nucleotide sequence ID" value="NZ_CP042301.2"/>
</dbReference>
<feature type="transmembrane region" description="Helical" evidence="7">
    <location>
        <begin position="104"/>
        <end position="127"/>
    </location>
</feature>
<keyword evidence="3" id="KW-1003">Cell membrane</keyword>
<gene>
    <name evidence="9" type="ORF">FQ775_03325</name>
</gene>
<dbReference type="PANTHER" id="PTHR30193:SF42">
    <property type="entry name" value="ABC TRANSPORTER PERMEASE PROTEIN"/>
    <property type="match status" value="1"/>
</dbReference>
<dbReference type="Proteomes" id="UP000321389">
    <property type="component" value="Chromosome"/>
</dbReference>
<evidence type="ECO:0000259" key="8">
    <source>
        <dbReference type="PROSITE" id="PS50928"/>
    </source>
</evidence>
<dbReference type="SUPFAM" id="SSF161098">
    <property type="entry name" value="MetI-like"/>
    <property type="match status" value="1"/>
</dbReference>
<keyword evidence="6 7" id="KW-0472">Membrane</keyword>
<name>A0A5B8KV87_9HYPH</name>
<feature type="transmembrane region" description="Helical" evidence="7">
    <location>
        <begin position="157"/>
        <end position="181"/>
    </location>
</feature>
<dbReference type="KEGG" id="niy:FQ775_03325"/>
<evidence type="ECO:0000313" key="10">
    <source>
        <dbReference type="Proteomes" id="UP000321389"/>
    </source>
</evidence>
<dbReference type="PROSITE" id="PS50928">
    <property type="entry name" value="ABC_TM1"/>
    <property type="match status" value="1"/>
</dbReference>
<protein>
    <submittedName>
        <fullName evidence="9">Sugar ABC transporter permease</fullName>
    </submittedName>
</protein>
<dbReference type="PANTHER" id="PTHR30193">
    <property type="entry name" value="ABC TRANSPORTER PERMEASE PROTEIN"/>
    <property type="match status" value="1"/>
</dbReference>
<dbReference type="OrthoDB" id="9805108at2"/>
<dbReference type="EMBL" id="CP042301">
    <property type="protein sequence ID" value="QDY99478.1"/>
    <property type="molecule type" value="Genomic_DNA"/>
</dbReference>
<dbReference type="CDD" id="cd06261">
    <property type="entry name" value="TM_PBP2"/>
    <property type="match status" value="1"/>
</dbReference>
<evidence type="ECO:0000256" key="2">
    <source>
        <dbReference type="ARBA" id="ARBA00022448"/>
    </source>
</evidence>
<dbReference type="Pfam" id="PF00528">
    <property type="entry name" value="BPD_transp_1"/>
    <property type="match status" value="1"/>
</dbReference>
<dbReference type="InterPro" id="IPR000515">
    <property type="entry name" value="MetI-like"/>
</dbReference>
<reference evidence="9" key="1">
    <citation type="submission" date="2020-04" db="EMBL/GenBank/DDBJ databases">
        <title>Nitratireductor sp. nov. isolated from mangrove soil.</title>
        <authorList>
            <person name="Ye Y."/>
        </authorList>
    </citation>
    <scope>NUCLEOTIDE SEQUENCE</scope>
    <source>
        <strain evidence="9">SY7</strain>
    </source>
</reference>
<comment type="similarity">
    <text evidence="7">Belongs to the binding-protein-dependent transport system permease family.</text>
</comment>
<dbReference type="GO" id="GO:0055085">
    <property type="term" value="P:transmembrane transport"/>
    <property type="evidence" value="ECO:0007669"/>
    <property type="project" value="InterPro"/>
</dbReference>
<feature type="transmembrane region" description="Helical" evidence="7">
    <location>
        <begin position="12"/>
        <end position="36"/>
    </location>
</feature>
<feature type="transmembrane region" description="Helical" evidence="7">
    <location>
        <begin position="264"/>
        <end position="286"/>
    </location>
</feature>